<sequence length="115" mass="12487">MAQPGAVLLLLLVTSAAAVRYRWLDPVSLHGPSVQIVSAESRFLCALQCEALSSGECSGFIYGPDDGTCRLFSGDCRGPAIVSSQQTIERYMARYTCPGKQSLKFRNVMLYCSSL</sequence>
<dbReference type="Pfam" id="PF00024">
    <property type="entry name" value="PAN_1"/>
    <property type="match status" value="1"/>
</dbReference>
<reference evidence="3 4" key="1">
    <citation type="submission" date="2019-07" db="EMBL/GenBank/DDBJ databases">
        <title>Draft genome assembly of a fouling barnacle, Amphibalanus amphitrite (Darwin, 1854): The first reference genome for Thecostraca.</title>
        <authorList>
            <person name="Kim W."/>
        </authorList>
    </citation>
    <scope>NUCLEOTIDE SEQUENCE [LARGE SCALE GENOMIC DNA]</scope>
    <source>
        <strain evidence="3">SNU_AA5</strain>
        <tissue evidence="3">Soma without cirri and trophi</tissue>
    </source>
</reference>
<evidence type="ECO:0000313" key="3">
    <source>
        <dbReference type="EMBL" id="KAF0291724.1"/>
    </source>
</evidence>
<organism evidence="3 4">
    <name type="scientific">Amphibalanus amphitrite</name>
    <name type="common">Striped barnacle</name>
    <name type="synonym">Balanus amphitrite</name>
    <dbReference type="NCBI Taxonomy" id="1232801"/>
    <lineage>
        <taxon>Eukaryota</taxon>
        <taxon>Metazoa</taxon>
        <taxon>Ecdysozoa</taxon>
        <taxon>Arthropoda</taxon>
        <taxon>Crustacea</taxon>
        <taxon>Multicrustacea</taxon>
        <taxon>Cirripedia</taxon>
        <taxon>Thoracica</taxon>
        <taxon>Thoracicalcarea</taxon>
        <taxon>Balanomorpha</taxon>
        <taxon>Balanoidea</taxon>
        <taxon>Balanidae</taxon>
        <taxon>Amphibalaninae</taxon>
        <taxon>Amphibalanus</taxon>
    </lineage>
</organism>
<name>A0A6A4VJL5_AMPAM</name>
<dbReference type="InterPro" id="IPR003609">
    <property type="entry name" value="Pan_app"/>
</dbReference>
<proteinExistence type="predicted"/>
<feature type="signal peptide" evidence="1">
    <location>
        <begin position="1"/>
        <end position="18"/>
    </location>
</feature>
<evidence type="ECO:0000259" key="2">
    <source>
        <dbReference type="Pfam" id="PF00024"/>
    </source>
</evidence>
<accession>A0A6A4VJL5</accession>
<dbReference type="Gene3D" id="3.50.4.10">
    <property type="entry name" value="Hepatocyte Growth Factor"/>
    <property type="match status" value="1"/>
</dbReference>
<dbReference type="EMBL" id="VIIS01001857">
    <property type="protein sequence ID" value="KAF0291724.1"/>
    <property type="molecule type" value="Genomic_DNA"/>
</dbReference>
<evidence type="ECO:0000256" key="1">
    <source>
        <dbReference type="SAM" id="SignalP"/>
    </source>
</evidence>
<keyword evidence="1" id="KW-0732">Signal</keyword>
<dbReference type="Proteomes" id="UP000440578">
    <property type="component" value="Unassembled WGS sequence"/>
</dbReference>
<feature type="domain" description="Apple" evidence="2">
    <location>
        <begin position="28"/>
        <end position="78"/>
    </location>
</feature>
<dbReference type="AlphaFoldDB" id="A0A6A4VJL5"/>
<protein>
    <recommendedName>
        <fullName evidence="2">Apple domain-containing protein</fullName>
    </recommendedName>
</protein>
<comment type="caution">
    <text evidence="3">The sequence shown here is derived from an EMBL/GenBank/DDBJ whole genome shotgun (WGS) entry which is preliminary data.</text>
</comment>
<evidence type="ECO:0000313" key="4">
    <source>
        <dbReference type="Proteomes" id="UP000440578"/>
    </source>
</evidence>
<gene>
    <name evidence="3" type="ORF">FJT64_010181</name>
</gene>
<keyword evidence="4" id="KW-1185">Reference proteome</keyword>
<dbReference type="OrthoDB" id="6340082at2759"/>
<feature type="chain" id="PRO_5025464243" description="Apple domain-containing protein" evidence="1">
    <location>
        <begin position="19"/>
        <end position="115"/>
    </location>
</feature>